<dbReference type="InterPro" id="IPR050709">
    <property type="entry name" value="Biotin_Carboxyl_Carrier/Decarb"/>
</dbReference>
<protein>
    <recommendedName>
        <fullName evidence="1 3">Biotin carboxyl carrier protein of acetyl-CoA carboxylase</fullName>
    </recommendedName>
</protein>
<evidence type="ECO:0000313" key="7">
    <source>
        <dbReference type="Proteomes" id="UP000316541"/>
    </source>
</evidence>
<evidence type="ECO:0000259" key="5">
    <source>
        <dbReference type="PROSITE" id="PS50968"/>
    </source>
</evidence>
<comment type="function">
    <text evidence="3">This protein is a component of the acetyl coenzyme A carboxylase complex; first, biotin carboxylase catalyzes the carboxylation of the carrier protein and then the transcarboxylase transfers the carboxyl group to form malonyl-CoA.</text>
</comment>
<name>A0A544Z2V9_9ACTN</name>
<dbReference type="EMBL" id="VIRM01000004">
    <property type="protein sequence ID" value="TQS23355.1"/>
    <property type="molecule type" value="Genomic_DNA"/>
</dbReference>
<keyword evidence="3" id="KW-0276">Fatty acid metabolism</keyword>
<dbReference type="SUPFAM" id="SSF51230">
    <property type="entry name" value="Single hybrid motif"/>
    <property type="match status" value="1"/>
</dbReference>
<dbReference type="InterPro" id="IPR011053">
    <property type="entry name" value="Single_hybrid_motif"/>
</dbReference>
<feature type="domain" description="Lipoyl-binding" evidence="5">
    <location>
        <begin position="37"/>
        <end position="113"/>
    </location>
</feature>
<keyword evidence="3" id="KW-0443">Lipid metabolism</keyword>
<dbReference type="PRINTS" id="PR01071">
    <property type="entry name" value="ACOABIOTINCC"/>
</dbReference>
<feature type="compositionally biased region" description="Low complexity" evidence="4">
    <location>
        <begin position="1"/>
        <end position="18"/>
    </location>
</feature>
<keyword evidence="3" id="KW-0444">Lipid biosynthesis</keyword>
<dbReference type="GO" id="GO:0003989">
    <property type="term" value="F:acetyl-CoA carboxylase activity"/>
    <property type="evidence" value="ECO:0007669"/>
    <property type="project" value="InterPro"/>
</dbReference>
<dbReference type="Gene3D" id="2.40.50.100">
    <property type="match status" value="1"/>
</dbReference>
<dbReference type="Pfam" id="PF00364">
    <property type="entry name" value="Biotin_lipoyl"/>
    <property type="match status" value="1"/>
</dbReference>
<dbReference type="PANTHER" id="PTHR45266">
    <property type="entry name" value="OXALOACETATE DECARBOXYLASE ALPHA CHAIN"/>
    <property type="match status" value="1"/>
</dbReference>
<keyword evidence="2 3" id="KW-0092">Biotin</keyword>
<dbReference type="InterPro" id="IPR001249">
    <property type="entry name" value="AcCoA_biotinCC"/>
</dbReference>
<keyword evidence="3" id="KW-0275">Fatty acid biosynthesis</keyword>
<comment type="pathway">
    <text evidence="3">Lipid metabolism; fatty acid biosynthesis.</text>
</comment>
<sequence>MTWEAVAPAGPVAPSGAAADERPGRGAAYPAAPDSPPGQIRAPLVGTFYRAAEPGAAPFVSVGDIVEAGQQVAIVESMKLMNPIETETAGQVVEILVQDGAPVEYDQPLMVISPSGDAGCAALFPGASTPQEEPLVGGGR</sequence>
<dbReference type="AlphaFoldDB" id="A0A544Z2V9"/>
<evidence type="ECO:0000256" key="4">
    <source>
        <dbReference type="SAM" id="MobiDB-lite"/>
    </source>
</evidence>
<dbReference type="GO" id="GO:0006633">
    <property type="term" value="P:fatty acid biosynthetic process"/>
    <property type="evidence" value="ECO:0007669"/>
    <property type="project" value="UniProtKB-UniPathway"/>
</dbReference>
<dbReference type="CDD" id="cd06850">
    <property type="entry name" value="biotinyl_domain"/>
    <property type="match status" value="1"/>
</dbReference>
<proteinExistence type="predicted"/>
<organism evidence="6 7">
    <name type="scientific">Microbispora hainanensis</name>
    <dbReference type="NCBI Taxonomy" id="568844"/>
    <lineage>
        <taxon>Bacteria</taxon>
        <taxon>Bacillati</taxon>
        <taxon>Actinomycetota</taxon>
        <taxon>Actinomycetes</taxon>
        <taxon>Streptosporangiales</taxon>
        <taxon>Streptosporangiaceae</taxon>
        <taxon>Microbispora</taxon>
    </lineage>
</organism>
<feature type="region of interest" description="Disordered" evidence="4">
    <location>
        <begin position="1"/>
        <end position="38"/>
    </location>
</feature>
<comment type="caution">
    <text evidence="6">The sequence shown here is derived from an EMBL/GenBank/DDBJ whole genome shotgun (WGS) entry which is preliminary data.</text>
</comment>
<evidence type="ECO:0000313" key="6">
    <source>
        <dbReference type="EMBL" id="TQS23355.1"/>
    </source>
</evidence>
<evidence type="ECO:0000256" key="2">
    <source>
        <dbReference type="ARBA" id="ARBA00023267"/>
    </source>
</evidence>
<dbReference type="GO" id="GO:0009317">
    <property type="term" value="C:acetyl-CoA carboxylase complex"/>
    <property type="evidence" value="ECO:0007669"/>
    <property type="project" value="InterPro"/>
</dbReference>
<dbReference type="Proteomes" id="UP000316541">
    <property type="component" value="Unassembled WGS sequence"/>
</dbReference>
<dbReference type="InterPro" id="IPR000089">
    <property type="entry name" value="Biotin_lipoyl"/>
</dbReference>
<dbReference type="PANTHER" id="PTHR45266:SF3">
    <property type="entry name" value="OXALOACETATE DECARBOXYLASE ALPHA CHAIN"/>
    <property type="match status" value="1"/>
</dbReference>
<accession>A0A544Z2V9</accession>
<reference evidence="6 7" key="1">
    <citation type="submission" date="2019-07" db="EMBL/GenBank/DDBJ databases">
        <title>Microbispora hainanensis DSM 45428.</title>
        <authorList>
            <person name="Thawai C."/>
        </authorList>
    </citation>
    <scope>NUCLEOTIDE SEQUENCE [LARGE SCALE GENOMIC DNA]</scope>
    <source>
        <strain evidence="6 7">DSM 45428</strain>
    </source>
</reference>
<dbReference type="NCBIfam" id="TIGR00531">
    <property type="entry name" value="BCCP"/>
    <property type="match status" value="1"/>
</dbReference>
<evidence type="ECO:0000256" key="1">
    <source>
        <dbReference type="ARBA" id="ARBA00017562"/>
    </source>
</evidence>
<dbReference type="UniPathway" id="UPA00094"/>
<evidence type="ECO:0000256" key="3">
    <source>
        <dbReference type="RuleBase" id="RU364072"/>
    </source>
</evidence>
<dbReference type="PROSITE" id="PS50968">
    <property type="entry name" value="BIOTINYL_LIPOYL"/>
    <property type="match status" value="1"/>
</dbReference>
<gene>
    <name evidence="6" type="primary">accB</name>
    <name evidence="6" type="ORF">FLX08_05435</name>
</gene>